<gene>
    <name evidence="2" type="ORF">M9Y10_030392</name>
</gene>
<name>A0ABR2H585_9EUKA</name>
<dbReference type="InterPro" id="IPR008979">
    <property type="entry name" value="Galactose-bd-like_sf"/>
</dbReference>
<comment type="caution">
    <text evidence="2">The sequence shown here is derived from an EMBL/GenBank/DDBJ whole genome shotgun (WGS) entry which is preliminary data.</text>
</comment>
<evidence type="ECO:0000259" key="1">
    <source>
        <dbReference type="Pfam" id="PF00754"/>
    </source>
</evidence>
<organism evidence="2 3">
    <name type="scientific">Tritrichomonas musculus</name>
    <dbReference type="NCBI Taxonomy" id="1915356"/>
    <lineage>
        <taxon>Eukaryota</taxon>
        <taxon>Metamonada</taxon>
        <taxon>Parabasalia</taxon>
        <taxon>Tritrichomonadida</taxon>
        <taxon>Tritrichomonadidae</taxon>
        <taxon>Tritrichomonas</taxon>
    </lineage>
</organism>
<evidence type="ECO:0000313" key="3">
    <source>
        <dbReference type="Proteomes" id="UP001470230"/>
    </source>
</evidence>
<dbReference type="Proteomes" id="UP001470230">
    <property type="component" value="Unassembled WGS sequence"/>
</dbReference>
<dbReference type="Pfam" id="PF00754">
    <property type="entry name" value="F5_F8_type_C"/>
    <property type="match status" value="1"/>
</dbReference>
<dbReference type="EMBL" id="JAPFFF010000044">
    <property type="protein sequence ID" value="KAK8840620.1"/>
    <property type="molecule type" value="Genomic_DNA"/>
</dbReference>
<proteinExistence type="predicted"/>
<accession>A0ABR2H585</accession>
<keyword evidence="3" id="KW-1185">Reference proteome</keyword>
<dbReference type="SUPFAM" id="SSF49785">
    <property type="entry name" value="Galactose-binding domain-like"/>
    <property type="match status" value="1"/>
</dbReference>
<evidence type="ECO:0000313" key="2">
    <source>
        <dbReference type="EMBL" id="KAK8840620.1"/>
    </source>
</evidence>
<feature type="domain" description="F5/8 type C" evidence="1">
    <location>
        <begin position="45"/>
        <end position="126"/>
    </location>
</feature>
<sequence length="137" mass="15890">MKKKRYKFGLPKGQIFDYNDNNIFKGIINFLRNKSGNRIENEVDITSSSVDWNNGPINVTLFEDKQRHFVSSDSPDSWIQFDFKAHRTVPAFYTVRSFFWSPGGAHPKSWVIEVSNDAGQWEIVDEQKDCSLLTHSK</sequence>
<dbReference type="InterPro" id="IPR000421">
    <property type="entry name" value="FA58C"/>
</dbReference>
<protein>
    <recommendedName>
        <fullName evidence="1">F5/8 type C domain-containing protein</fullName>
    </recommendedName>
</protein>
<reference evidence="2 3" key="1">
    <citation type="submission" date="2024-04" db="EMBL/GenBank/DDBJ databases">
        <title>Tritrichomonas musculus Genome.</title>
        <authorList>
            <person name="Alves-Ferreira E."/>
            <person name="Grigg M."/>
            <person name="Lorenzi H."/>
            <person name="Galac M."/>
        </authorList>
    </citation>
    <scope>NUCLEOTIDE SEQUENCE [LARGE SCALE GENOMIC DNA]</scope>
    <source>
        <strain evidence="2 3">EAF2021</strain>
    </source>
</reference>
<dbReference type="Gene3D" id="2.60.120.260">
    <property type="entry name" value="Galactose-binding domain-like"/>
    <property type="match status" value="1"/>
</dbReference>